<organism evidence="3 4">
    <name type="scientific">Ricinus communis</name>
    <name type="common">Castor bean</name>
    <dbReference type="NCBI Taxonomy" id="3988"/>
    <lineage>
        <taxon>Eukaryota</taxon>
        <taxon>Viridiplantae</taxon>
        <taxon>Streptophyta</taxon>
        <taxon>Embryophyta</taxon>
        <taxon>Tracheophyta</taxon>
        <taxon>Spermatophyta</taxon>
        <taxon>Magnoliopsida</taxon>
        <taxon>eudicotyledons</taxon>
        <taxon>Gunneridae</taxon>
        <taxon>Pentapetalae</taxon>
        <taxon>rosids</taxon>
        <taxon>fabids</taxon>
        <taxon>Malpighiales</taxon>
        <taxon>Euphorbiaceae</taxon>
        <taxon>Acalyphoideae</taxon>
        <taxon>Acalypheae</taxon>
        <taxon>Ricinus</taxon>
    </lineage>
</organism>
<reference evidence="4" key="1">
    <citation type="journal article" date="2010" name="Nat. Biotechnol.">
        <title>Draft genome sequence of the oilseed species Ricinus communis.</title>
        <authorList>
            <person name="Chan A.P."/>
            <person name="Crabtree J."/>
            <person name="Zhao Q."/>
            <person name="Lorenzi H."/>
            <person name="Orvis J."/>
            <person name="Puiu D."/>
            <person name="Melake-Berhan A."/>
            <person name="Jones K.M."/>
            <person name="Redman J."/>
            <person name="Chen G."/>
            <person name="Cahoon E.B."/>
            <person name="Gedil M."/>
            <person name="Stanke M."/>
            <person name="Haas B.J."/>
            <person name="Wortman J.R."/>
            <person name="Fraser-Liggett C.M."/>
            <person name="Ravel J."/>
            <person name="Rabinowicz P.D."/>
        </authorList>
    </citation>
    <scope>NUCLEOTIDE SEQUENCE [LARGE SCALE GENOMIC DNA]</scope>
    <source>
        <strain evidence="4">cv. Hale</strain>
    </source>
</reference>
<evidence type="ECO:0000256" key="1">
    <source>
        <dbReference type="ARBA" id="ARBA00025758"/>
    </source>
</evidence>
<feature type="compositionally biased region" description="Basic residues" evidence="2">
    <location>
        <begin position="337"/>
        <end position="347"/>
    </location>
</feature>
<dbReference type="Proteomes" id="UP000008311">
    <property type="component" value="Unassembled WGS sequence"/>
</dbReference>
<feature type="compositionally biased region" description="Acidic residues" evidence="2">
    <location>
        <begin position="463"/>
        <end position="472"/>
    </location>
</feature>
<feature type="region of interest" description="Disordered" evidence="2">
    <location>
        <begin position="35"/>
        <end position="81"/>
    </location>
</feature>
<proteinExistence type="inferred from homology"/>
<sequence>MAEDNMDSDACVGSKRRISDIGETPVLVIEQQQEFSNSFSTVSPTEEDNDSKESSFIATLPSPKEDQQFIQDIPSPSKKVKSSLTLPEHNQELLDYCPQEKAAFCDLDSGSSVSDGNDEDYSRNVGNLDVQLQESEQNQEILGSCGQEKALLCYLDSGSFACNVNSEGSSSKVGNLDDQLQETKNFVFVGEDNHGEIEETNNGVNNEVGFSGIEESDKPGVLKECKTVENEISFVIEEKKETLLEAKKKQLLAKVEAGSVFKDKIHVENSLGFDATAGILGGLKGLNESVKKSLKVEVIDDTAVIGTVVVAKTGNDGANNAERNLKKNGKQEADGKKAKRPRRKGKDVKKGLVINGGQKKMAQAEKDMINTIQIGQYHNGDQKNGDQIRKYSREEMEALRFVNIVQQRKLWRVIYTGLEDAVIKEYDDLASSRHHQKNFHLDFDPRKRVGRKEDASGILGESSEGEDSDDDYSSIQRPAFLVEGEPDFNSGPPEDGLEYLRRVRWEADHIPKVKVAKLDKSKVNREQSIYMPQIPEIAKCPEHFLPLKQWEDAFLTDFSELRMYLSRTGDSSSEISYKLQSIDIDHEQNTSSHQLDEDIIVEKFANLRTDEVHSYRLLEDSCPDNIIDQASVAKTGDSDSSRNYPTMSAILAMDSVARVSMLRKRISLAETMNTLSKNDCVWLFALCAAVDTPLDADTCAALRSLLRKCASIRAVKSELDDEVIMLNILIAISGRYFGQSELLEKFISYIMGGGFTS</sequence>
<dbReference type="AlphaFoldDB" id="B9SX33"/>
<dbReference type="PANTHER" id="PTHR12794">
    <property type="entry name" value="GEMIN2"/>
    <property type="match status" value="1"/>
</dbReference>
<keyword evidence="4" id="KW-1185">Reference proteome</keyword>
<feature type="region of interest" description="Disordered" evidence="2">
    <location>
        <begin position="316"/>
        <end position="350"/>
    </location>
</feature>
<evidence type="ECO:0000313" key="3">
    <source>
        <dbReference type="EMBL" id="EEF31843.1"/>
    </source>
</evidence>
<dbReference type="InParanoid" id="B9SX33"/>
<dbReference type="eggNOG" id="ENOG502QPK4">
    <property type="taxonomic scope" value="Eukaryota"/>
</dbReference>
<comment type="similarity">
    <text evidence="1">Belongs to the gemin-2 family.</text>
</comment>
<gene>
    <name evidence="3" type="ORF">RCOM_1267370</name>
</gene>
<dbReference type="InterPro" id="IPR035426">
    <property type="entry name" value="Gemin2/Brr1"/>
</dbReference>
<protein>
    <submittedName>
        <fullName evidence="3">Uncharacterized protein</fullName>
    </submittedName>
</protein>
<dbReference type="GO" id="GO:0032797">
    <property type="term" value="C:SMN complex"/>
    <property type="evidence" value="ECO:0000318"/>
    <property type="project" value="GO_Central"/>
</dbReference>
<feature type="compositionally biased region" description="Polar residues" evidence="2">
    <location>
        <begin position="35"/>
        <end position="44"/>
    </location>
</feature>
<dbReference type="FunCoup" id="B9SX33">
    <property type="interactions" value="890"/>
</dbReference>
<accession>B9SX33</accession>
<evidence type="ECO:0000313" key="4">
    <source>
        <dbReference type="Proteomes" id="UP000008311"/>
    </source>
</evidence>
<feature type="region of interest" description="Disordered" evidence="2">
    <location>
        <begin position="450"/>
        <end position="472"/>
    </location>
</feature>
<dbReference type="Gene3D" id="1.20.58.1070">
    <property type="match status" value="1"/>
</dbReference>
<dbReference type="EMBL" id="EQ974215">
    <property type="protein sequence ID" value="EEF31843.1"/>
    <property type="molecule type" value="Genomic_DNA"/>
</dbReference>
<name>B9SX33_RICCO</name>
<dbReference type="PANTHER" id="PTHR12794:SF0">
    <property type="entry name" value="GEM-ASSOCIATED PROTEIN 2"/>
    <property type="match status" value="1"/>
</dbReference>
<dbReference type="Pfam" id="PF04938">
    <property type="entry name" value="SIP1"/>
    <property type="match status" value="1"/>
</dbReference>
<feature type="compositionally biased region" description="Basic and acidic residues" evidence="2">
    <location>
        <begin position="323"/>
        <end position="336"/>
    </location>
</feature>
<dbReference type="GO" id="GO:0005634">
    <property type="term" value="C:nucleus"/>
    <property type="evidence" value="ECO:0000318"/>
    <property type="project" value="GO_Central"/>
</dbReference>
<dbReference type="GO" id="GO:0000387">
    <property type="term" value="P:spliceosomal snRNP assembly"/>
    <property type="evidence" value="ECO:0000318"/>
    <property type="project" value="GO_Central"/>
</dbReference>
<dbReference type="STRING" id="3988.B9SX33"/>
<evidence type="ECO:0000256" key="2">
    <source>
        <dbReference type="SAM" id="MobiDB-lite"/>
    </source>
</evidence>